<keyword evidence="4" id="KW-1185">Reference proteome</keyword>
<proteinExistence type="predicted"/>
<keyword evidence="2" id="KW-0812">Transmembrane</keyword>
<sequence>MRTVSAASVAMEEPPTKLALHDTPWHEELHKMTYLCIFCIFGFFVIRLDMRKEEQHLVSLGDGTTSNRKMPAAVKDQDKTEENKL</sequence>
<dbReference type="Proteomes" id="UP000287033">
    <property type="component" value="Unassembled WGS sequence"/>
</dbReference>
<dbReference type="AlphaFoldDB" id="A0A401SCV4"/>
<dbReference type="EMBL" id="BEZZ01000196">
    <property type="protein sequence ID" value="GCC28225.1"/>
    <property type="molecule type" value="Genomic_DNA"/>
</dbReference>
<evidence type="ECO:0000256" key="2">
    <source>
        <dbReference type="SAM" id="Phobius"/>
    </source>
</evidence>
<evidence type="ECO:0000313" key="4">
    <source>
        <dbReference type="Proteomes" id="UP000287033"/>
    </source>
</evidence>
<feature type="transmembrane region" description="Helical" evidence="2">
    <location>
        <begin position="32"/>
        <end position="50"/>
    </location>
</feature>
<protein>
    <submittedName>
        <fullName evidence="3">Uncharacterized protein</fullName>
    </submittedName>
</protein>
<reference evidence="3 4" key="1">
    <citation type="journal article" date="2018" name="Nat. Ecol. Evol.">
        <title>Shark genomes provide insights into elasmobranch evolution and the origin of vertebrates.</title>
        <authorList>
            <person name="Hara Y"/>
            <person name="Yamaguchi K"/>
            <person name="Onimaru K"/>
            <person name="Kadota M"/>
            <person name="Koyanagi M"/>
            <person name="Keeley SD"/>
            <person name="Tatsumi K"/>
            <person name="Tanaka K"/>
            <person name="Motone F"/>
            <person name="Kageyama Y"/>
            <person name="Nozu R"/>
            <person name="Adachi N"/>
            <person name="Nishimura O"/>
            <person name="Nakagawa R"/>
            <person name="Tanegashima C"/>
            <person name="Kiyatake I"/>
            <person name="Matsumoto R"/>
            <person name="Murakumo K"/>
            <person name="Nishida K"/>
            <person name="Terakita A"/>
            <person name="Kuratani S"/>
            <person name="Sato K"/>
            <person name="Hyodo S Kuraku.S."/>
        </authorList>
    </citation>
    <scope>NUCLEOTIDE SEQUENCE [LARGE SCALE GENOMIC DNA]</scope>
</reference>
<accession>A0A401SCV4</accession>
<evidence type="ECO:0000256" key="1">
    <source>
        <dbReference type="SAM" id="MobiDB-lite"/>
    </source>
</evidence>
<evidence type="ECO:0000313" key="3">
    <source>
        <dbReference type="EMBL" id="GCC28225.1"/>
    </source>
</evidence>
<comment type="caution">
    <text evidence="3">The sequence shown here is derived from an EMBL/GenBank/DDBJ whole genome shotgun (WGS) entry which is preliminary data.</text>
</comment>
<feature type="compositionally biased region" description="Basic and acidic residues" evidence="1">
    <location>
        <begin position="75"/>
        <end position="85"/>
    </location>
</feature>
<keyword evidence="2" id="KW-1133">Transmembrane helix</keyword>
<feature type="region of interest" description="Disordered" evidence="1">
    <location>
        <begin position="61"/>
        <end position="85"/>
    </location>
</feature>
<keyword evidence="2" id="KW-0472">Membrane</keyword>
<gene>
    <name evidence="3" type="ORF">chiPu_0006654</name>
</gene>
<name>A0A401SCV4_CHIPU</name>
<organism evidence="3 4">
    <name type="scientific">Chiloscyllium punctatum</name>
    <name type="common">Brownbanded bambooshark</name>
    <name type="synonym">Hemiscyllium punctatum</name>
    <dbReference type="NCBI Taxonomy" id="137246"/>
    <lineage>
        <taxon>Eukaryota</taxon>
        <taxon>Metazoa</taxon>
        <taxon>Chordata</taxon>
        <taxon>Craniata</taxon>
        <taxon>Vertebrata</taxon>
        <taxon>Chondrichthyes</taxon>
        <taxon>Elasmobranchii</taxon>
        <taxon>Galeomorphii</taxon>
        <taxon>Galeoidea</taxon>
        <taxon>Orectolobiformes</taxon>
        <taxon>Hemiscylliidae</taxon>
        <taxon>Chiloscyllium</taxon>
    </lineage>
</organism>